<dbReference type="GO" id="GO:0097361">
    <property type="term" value="C:cytosolic [4Fe-4S] assembly targeting complex"/>
    <property type="evidence" value="ECO:0007669"/>
    <property type="project" value="TreeGrafter"/>
</dbReference>
<evidence type="ECO:0000313" key="2">
    <source>
        <dbReference type="Proteomes" id="UP000692954"/>
    </source>
</evidence>
<dbReference type="Proteomes" id="UP000692954">
    <property type="component" value="Unassembled WGS sequence"/>
</dbReference>
<comment type="caution">
    <text evidence="1">The sequence shown here is derived from an EMBL/GenBank/DDBJ whole genome shotgun (WGS) entry which is preliminary data.</text>
</comment>
<dbReference type="PANTHER" id="PTHR19920">
    <property type="entry name" value="WD40 PROTEIN CIAO1"/>
    <property type="match status" value="1"/>
</dbReference>
<sequence length="340" mass="39423">MSIVQASFNDLSTTNFSYDVLSTISQEIYLCFAIAINKNKTQLIAGDNDQIKIFQLKNGNTKLLKIIYNFDNITTLNYFRFKQNFISGSENGCLTIWSSSSFQSSKYLVKLTQCSNTINCLVLHQNEDLIISSSNSINFWYSSKNIIQHQQWINFQTIFHGNVVFYGLSLNKNGNKLITCVNDNFILLMVGSNVEQWKITQRISVENQGARLTFISDKIFVFQPYQSNYLQIFSNNLSSEQYIKTLDIPVKGGNEYCYEYFPSFWIPSKNIIISKNARYINIIQIYTLKENTSELKFNLKQNIQFGTKSIFGTVSEDGEYIIIWDYETNQIQIRKYNLII</sequence>
<dbReference type="OrthoDB" id="10408165at2759"/>
<dbReference type="InterPro" id="IPR001680">
    <property type="entry name" value="WD40_rpt"/>
</dbReference>
<accession>A0A8S1Q2Y7</accession>
<proteinExistence type="predicted"/>
<organism evidence="1 2">
    <name type="scientific">Paramecium sonneborni</name>
    <dbReference type="NCBI Taxonomy" id="65129"/>
    <lineage>
        <taxon>Eukaryota</taxon>
        <taxon>Sar</taxon>
        <taxon>Alveolata</taxon>
        <taxon>Ciliophora</taxon>
        <taxon>Intramacronucleata</taxon>
        <taxon>Oligohymenophorea</taxon>
        <taxon>Peniculida</taxon>
        <taxon>Parameciidae</taxon>
        <taxon>Paramecium</taxon>
    </lineage>
</organism>
<evidence type="ECO:0000313" key="1">
    <source>
        <dbReference type="EMBL" id="CAD8109514.1"/>
    </source>
</evidence>
<dbReference type="EMBL" id="CAJJDN010000093">
    <property type="protein sequence ID" value="CAD8109514.1"/>
    <property type="molecule type" value="Genomic_DNA"/>
</dbReference>
<keyword evidence="2" id="KW-1185">Reference proteome</keyword>
<dbReference type="GO" id="GO:0016226">
    <property type="term" value="P:iron-sulfur cluster assembly"/>
    <property type="evidence" value="ECO:0007669"/>
    <property type="project" value="TreeGrafter"/>
</dbReference>
<dbReference type="PANTHER" id="PTHR19920:SF0">
    <property type="entry name" value="CYTOSOLIC IRON-SULFUR PROTEIN ASSEMBLY PROTEIN CIAO1-RELATED"/>
    <property type="match status" value="1"/>
</dbReference>
<dbReference type="AlphaFoldDB" id="A0A8S1Q2Y7"/>
<dbReference type="SMART" id="SM00320">
    <property type="entry name" value="WD40"/>
    <property type="match status" value="3"/>
</dbReference>
<name>A0A8S1Q2Y7_9CILI</name>
<reference evidence="1" key="1">
    <citation type="submission" date="2021-01" db="EMBL/GenBank/DDBJ databases">
        <authorList>
            <consortium name="Genoscope - CEA"/>
            <person name="William W."/>
        </authorList>
    </citation>
    <scope>NUCLEOTIDE SEQUENCE</scope>
</reference>
<gene>
    <name evidence="1" type="ORF">PSON_ATCC_30995.1.T0930217</name>
</gene>
<protein>
    <submittedName>
        <fullName evidence="1">Uncharacterized protein</fullName>
    </submittedName>
</protein>